<keyword evidence="4" id="KW-0732">Signal</keyword>
<evidence type="ECO:0000256" key="5">
    <source>
        <dbReference type="ARBA" id="ARBA00032976"/>
    </source>
</evidence>
<dbReference type="GO" id="GO:0005975">
    <property type="term" value="P:carbohydrate metabolic process"/>
    <property type="evidence" value="ECO:0007669"/>
    <property type="project" value="InterPro"/>
</dbReference>
<protein>
    <recommendedName>
        <fullName evidence="3">Chitooligosaccharide deacetylase</fullName>
    </recommendedName>
    <alternativeName>
        <fullName evidence="5">Nodulation protein B</fullName>
    </alternativeName>
</protein>
<dbReference type="GO" id="GO:0016810">
    <property type="term" value="F:hydrolase activity, acting on carbon-nitrogen (but not peptide) bonds"/>
    <property type="evidence" value="ECO:0007669"/>
    <property type="project" value="InterPro"/>
</dbReference>
<name>A0A6N6VJX6_9HYPH</name>
<feature type="transmembrane region" description="Helical" evidence="6">
    <location>
        <begin position="20"/>
        <end position="38"/>
    </location>
</feature>
<dbReference type="Proteomes" id="UP000468901">
    <property type="component" value="Unassembled WGS sequence"/>
</dbReference>
<keyword evidence="6" id="KW-0472">Membrane</keyword>
<dbReference type="SUPFAM" id="SSF88713">
    <property type="entry name" value="Glycoside hydrolase/deacetylase"/>
    <property type="match status" value="1"/>
</dbReference>
<dbReference type="AlphaFoldDB" id="A0A6N6VJX6"/>
<dbReference type="PANTHER" id="PTHR34216">
    <property type="match status" value="1"/>
</dbReference>
<dbReference type="InterPro" id="IPR011330">
    <property type="entry name" value="Glyco_hydro/deAcase_b/a-brl"/>
</dbReference>
<evidence type="ECO:0000256" key="2">
    <source>
        <dbReference type="ARBA" id="ARBA00010973"/>
    </source>
</evidence>
<keyword evidence="9" id="KW-1185">Reference proteome</keyword>
<feature type="domain" description="NodB homology" evidence="7">
    <location>
        <begin position="193"/>
        <end position="450"/>
    </location>
</feature>
<evidence type="ECO:0000313" key="9">
    <source>
        <dbReference type="Proteomes" id="UP000468901"/>
    </source>
</evidence>
<proteinExistence type="inferred from homology"/>
<dbReference type="Pfam" id="PF01522">
    <property type="entry name" value="Polysacc_deac_1"/>
    <property type="match status" value="1"/>
</dbReference>
<keyword evidence="6" id="KW-0812">Transmembrane</keyword>
<dbReference type="Gene3D" id="3.20.20.370">
    <property type="entry name" value="Glycoside hydrolase/deacetylase"/>
    <property type="match status" value="1"/>
</dbReference>
<dbReference type="CDD" id="cd10968">
    <property type="entry name" value="CE4_Mlr8448_like_5s"/>
    <property type="match status" value="1"/>
</dbReference>
<comment type="function">
    <text evidence="1">Is involved in generating a small heat-stable compound (Nod), an acylated oligomer of N-acetylglucosamine, that stimulates mitosis in various plant protoplasts.</text>
</comment>
<gene>
    <name evidence="8" type="ORF">F2P47_11015</name>
</gene>
<dbReference type="PROSITE" id="PS51677">
    <property type="entry name" value="NODB"/>
    <property type="match status" value="1"/>
</dbReference>
<comment type="caution">
    <text evidence="8">The sequence shown here is derived from an EMBL/GenBank/DDBJ whole genome shotgun (WGS) entry which is preliminary data.</text>
</comment>
<dbReference type="InterPro" id="IPR051398">
    <property type="entry name" value="Polysacch_Deacetylase"/>
</dbReference>
<keyword evidence="6" id="KW-1133">Transmembrane helix</keyword>
<organism evidence="8 9">
    <name type="scientific">Parvibaculum sedimenti</name>
    <dbReference type="NCBI Taxonomy" id="2608632"/>
    <lineage>
        <taxon>Bacteria</taxon>
        <taxon>Pseudomonadati</taxon>
        <taxon>Pseudomonadota</taxon>
        <taxon>Alphaproteobacteria</taxon>
        <taxon>Hyphomicrobiales</taxon>
        <taxon>Parvibaculaceae</taxon>
        <taxon>Parvibaculum</taxon>
    </lineage>
</organism>
<evidence type="ECO:0000256" key="4">
    <source>
        <dbReference type="ARBA" id="ARBA00022729"/>
    </source>
</evidence>
<dbReference type="EMBL" id="WESC01000009">
    <property type="protein sequence ID" value="KAB7739607.1"/>
    <property type="molecule type" value="Genomic_DNA"/>
</dbReference>
<evidence type="ECO:0000313" key="8">
    <source>
        <dbReference type="EMBL" id="KAB7739607.1"/>
    </source>
</evidence>
<evidence type="ECO:0000256" key="1">
    <source>
        <dbReference type="ARBA" id="ARBA00003236"/>
    </source>
</evidence>
<comment type="similarity">
    <text evidence="2">Belongs to the polysaccharide deacetylase family.</text>
</comment>
<evidence type="ECO:0000256" key="3">
    <source>
        <dbReference type="ARBA" id="ARBA00020071"/>
    </source>
</evidence>
<dbReference type="PANTHER" id="PTHR34216:SF7">
    <property type="entry name" value="POLY-BETA-1,6-N-ACETYL-D-GLUCOSAMINE N-DEACETYLASE"/>
    <property type="match status" value="1"/>
</dbReference>
<evidence type="ECO:0000259" key="7">
    <source>
        <dbReference type="PROSITE" id="PS51677"/>
    </source>
</evidence>
<sequence length="450" mass="48818">MTCPPSCADPPTLYWLTRRFGFAASIFFVGGVTGGLALPMDQLGTFRHPEGSTAPDCINLFSIPDAHSRLVVTAARAVLNSGVYRDEPEPAMAAPVQRSFIASPGSWAKTGLLALHASGAHRFAPKSLAGVGAILMLHRVREADGAGFAPNAALEVTPEFLDATIRHVGDLGYDFVSLDEAVRRLKERDFIRPFVVFTLDDGYRDNLTDAAPVFRRYNIPFTVYLSTGLPDGTAELWWAALERVIAGASKLHVRFADGAETIACATTEQKNAAWFAIYWRLRAGSEDAMRTEIARLADEQGIDLAALTRELALSWDEVRELAADPLASIEAHTAGHFALAKLDGACAREQIAQGLARHEAELGRRPRHFSYPYGDPGSAGEREFAMAREFGFASATTTCKGLIQPRHADRLAALPRLSLNGHYQDVRIVEVLLSGLPFAMARPFAGASID</sequence>
<dbReference type="InterPro" id="IPR002509">
    <property type="entry name" value="NODB_dom"/>
</dbReference>
<accession>A0A6N6VJX6</accession>
<reference evidence="8 9" key="1">
    <citation type="submission" date="2019-09" db="EMBL/GenBank/DDBJ databases">
        <title>Parvibaculum sedimenti sp. nov., isolated from sediment.</title>
        <authorList>
            <person name="Wang Y."/>
        </authorList>
    </citation>
    <scope>NUCLEOTIDE SEQUENCE [LARGE SCALE GENOMIC DNA]</scope>
    <source>
        <strain evidence="8 9">HXT-9</strain>
    </source>
</reference>
<evidence type="ECO:0000256" key="6">
    <source>
        <dbReference type="SAM" id="Phobius"/>
    </source>
</evidence>